<gene>
    <name evidence="1" type="ORF">PGQ11_002825</name>
</gene>
<evidence type="ECO:0000313" key="1">
    <source>
        <dbReference type="EMBL" id="KAK8872311.1"/>
    </source>
</evidence>
<sequence>MGVEPGGMTRTLPWRCTSHFVVSAVSKIREWQNLDCCGSHQVPTSRREPRPLSVDDGLVLSTLDSHAAQLLSRSDSPGSRQQVVRGRHHISTVRKKYEGVGGAAGAVVIFITGW</sequence>
<organism evidence="1 2">
    <name type="scientific">Apiospora arundinis</name>
    <dbReference type="NCBI Taxonomy" id="335852"/>
    <lineage>
        <taxon>Eukaryota</taxon>
        <taxon>Fungi</taxon>
        <taxon>Dikarya</taxon>
        <taxon>Ascomycota</taxon>
        <taxon>Pezizomycotina</taxon>
        <taxon>Sordariomycetes</taxon>
        <taxon>Xylariomycetidae</taxon>
        <taxon>Amphisphaeriales</taxon>
        <taxon>Apiosporaceae</taxon>
        <taxon>Apiospora</taxon>
    </lineage>
</organism>
<reference evidence="1 2" key="1">
    <citation type="journal article" date="2024" name="IMA Fungus">
        <title>Apiospora arundinis, a panoply of carbohydrate-active enzymes and secondary metabolites.</title>
        <authorList>
            <person name="Sorensen T."/>
            <person name="Petersen C."/>
            <person name="Muurmann A.T."/>
            <person name="Christiansen J.V."/>
            <person name="Brundto M.L."/>
            <person name="Overgaard C.K."/>
            <person name="Boysen A.T."/>
            <person name="Wollenberg R.D."/>
            <person name="Larsen T.O."/>
            <person name="Sorensen J.L."/>
            <person name="Nielsen K.L."/>
            <person name="Sondergaard T.E."/>
        </authorList>
    </citation>
    <scope>NUCLEOTIDE SEQUENCE [LARGE SCALE GENOMIC DNA]</scope>
    <source>
        <strain evidence="1 2">AAU 773</strain>
    </source>
</reference>
<protein>
    <submittedName>
        <fullName evidence="1">Uncharacterized protein</fullName>
    </submittedName>
</protein>
<keyword evidence="2" id="KW-1185">Reference proteome</keyword>
<comment type="caution">
    <text evidence="1">The sequence shown here is derived from an EMBL/GenBank/DDBJ whole genome shotgun (WGS) entry which is preliminary data.</text>
</comment>
<dbReference type="EMBL" id="JAPCWZ010000003">
    <property type="protein sequence ID" value="KAK8872311.1"/>
    <property type="molecule type" value="Genomic_DNA"/>
</dbReference>
<dbReference type="Proteomes" id="UP001390339">
    <property type="component" value="Unassembled WGS sequence"/>
</dbReference>
<accession>A0ABR2J371</accession>
<proteinExistence type="predicted"/>
<name>A0ABR2J371_9PEZI</name>
<evidence type="ECO:0000313" key="2">
    <source>
        <dbReference type="Proteomes" id="UP001390339"/>
    </source>
</evidence>